<accession>A0A8H6Y9I7</accession>
<keyword evidence="2" id="KW-0472">Membrane</keyword>
<keyword evidence="5" id="KW-1185">Reference proteome</keyword>
<organism evidence="4 5">
    <name type="scientific">Mycena sanguinolenta</name>
    <dbReference type="NCBI Taxonomy" id="230812"/>
    <lineage>
        <taxon>Eukaryota</taxon>
        <taxon>Fungi</taxon>
        <taxon>Dikarya</taxon>
        <taxon>Basidiomycota</taxon>
        <taxon>Agaricomycotina</taxon>
        <taxon>Agaricomycetes</taxon>
        <taxon>Agaricomycetidae</taxon>
        <taxon>Agaricales</taxon>
        <taxon>Marasmiineae</taxon>
        <taxon>Mycenaceae</taxon>
        <taxon>Mycena</taxon>
    </lineage>
</organism>
<evidence type="ECO:0000256" key="1">
    <source>
        <dbReference type="SAM" id="MobiDB-lite"/>
    </source>
</evidence>
<reference evidence="4" key="1">
    <citation type="submission" date="2020-05" db="EMBL/GenBank/DDBJ databases">
        <title>Mycena genomes resolve the evolution of fungal bioluminescence.</title>
        <authorList>
            <person name="Tsai I.J."/>
        </authorList>
    </citation>
    <scope>NUCLEOTIDE SEQUENCE</scope>
    <source>
        <strain evidence="4">160909Yilan</strain>
    </source>
</reference>
<evidence type="ECO:0000256" key="2">
    <source>
        <dbReference type="SAM" id="Phobius"/>
    </source>
</evidence>
<name>A0A8H6Y9I7_9AGAR</name>
<feature type="transmembrane region" description="Helical" evidence="2">
    <location>
        <begin position="41"/>
        <end position="60"/>
    </location>
</feature>
<comment type="caution">
    <text evidence="4">The sequence shown here is derived from an EMBL/GenBank/DDBJ whole genome shotgun (WGS) entry which is preliminary data.</text>
</comment>
<dbReference type="AlphaFoldDB" id="A0A8H6Y9I7"/>
<sequence length="189" mass="20342">MSFPLTWMLFLLPSIRALPLDIASSDSSNDTKHDADEIVVLFLVFCLLIYRIVFPVLTIIMSHRRVASSLCTQPSMSKIGVPKVNDPSVPQGTAEPFAHAPSDPEVGGSLSTPHPSQLAMESVPSIVPSACTDDPQESLESARLSTAGSIYSSSQHSLAPSDVTHYFPSDSDSEWNDGATFVAEVIPRN</sequence>
<dbReference type="Proteomes" id="UP000623467">
    <property type="component" value="Unassembled WGS sequence"/>
</dbReference>
<feature type="signal peptide" evidence="3">
    <location>
        <begin position="1"/>
        <end position="17"/>
    </location>
</feature>
<keyword evidence="3" id="KW-0732">Signal</keyword>
<feature type="region of interest" description="Disordered" evidence="1">
    <location>
        <begin position="83"/>
        <end position="119"/>
    </location>
</feature>
<evidence type="ECO:0000313" key="4">
    <source>
        <dbReference type="EMBL" id="KAF7354646.1"/>
    </source>
</evidence>
<proteinExistence type="predicted"/>
<feature type="chain" id="PRO_5034456974" evidence="3">
    <location>
        <begin position="18"/>
        <end position="189"/>
    </location>
</feature>
<evidence type="ECO:0000313" key="5">
    <source>
        <dbReference type="Proteomes" id="UP000623467"/>
    </source>
</evidence>
<keyword evidence="2" id="KW-1133">Transmembrane helix</keyword>
<dbReference type="OrthoDB" id="10406789at2759"/>
<dbReference type="EMBL" id="JACAZH010000011">
    <property type="protein sequence ID" value="KAF7354646.1"/>
    <property type="molecule type" value="Genomic_DNA"/>
</dbReference>
<protein>
    <submittedName>
        <fullName evidence="4">Uncharacterized protein</fullName>
    </submittedName>
</protein>
<keyword evidence="2" id="KW-0812">Transmembrane</keyword>
<evidence type="ECO:0000256" key="3">
    <source>
        <dbReference type="SAM" id="SignalP"/>
    </source>
</evidence>
<gene>
    <name evidence="4" type="ORF">MSAN_01378200</name>
</gene>